<accession>A0A166KKW2</accession>
<comment type="similarity">
    <text evidence="9">Belongs to the class-II pyridoxal-phosphate-dependent aminotransferase family. Histidinol-phosphate aminotransferase subfamily.</text>
</comment>
<dbReference type="UniPathway" id="UPA00031">
    <property type="reaction ID" value="UER00012"/>
</dbReference>
<feature type="domain" description="Aminotransferase class I/classII large" evidence="10">
    <location>
        <begin position="22"/>
        <end position="343"/>
    </location>
</feature>
<evidence type="ECO:0000256" key="1">
    <source>
        <dbReference type="ARBA" id="ARBA00001933"/>
    </source>
</evidence>
<dbReference type="NCBIfam" id="TIGR01141">
    <property type="entry name" value="hisC"/>
    <property type="match status" value="1"/>
</dbReference>
<dbReference type="PANTHER" id="PTHR43643:SF3">
    <property type="entry name" value="HISTIDINOL-PHOSPHATE AMINOTRANSFERASE"/>
    <property type="match status" value="1"/>
</dbReference>
<keyword evidence="9" id="KW-0028">Amino-acid biosynthesis</keyword>
<dbReference type="Gene3D" id="3.90.1150.10">
    <property type="entry name" value="Aspartate Aminotransferase, domain 1"/>
    <property type="match status" value="1"/>
</dbReference>
<dbReference type="InterPro" id="IPR050106">
    <property type="entry name" value="HistidinolP_aminotransfase"/>
</dbReference>
<dbReference type="InterPro" id="IPR015424">
    <property type="entry name" value="PyrdxlP-dep_Trfase"/>
</dbReference>
<keyword evidence="7 9" id="KW-0368">Histidine biosynthesis</keyword>
<dbReference type="GO" id="GO:0004400">
    <property type="term" value="F:histidinol-phosphate transaminase activity"/>
    <property type="evidence" value="ECO:0007669"/>
    <property type="project" value="UniProtKB-UniRule"/>
</dbReference>
<dbReference type="InterPro" id="IPR015422">
    <property type="entry name" value="PyrdxlP-dep_Trfase_small"/>
</dbReference>
<feature type="modified residue" description="N6-(pyridoxal phosphate)lysine" evidence="9">
    <location>
        <position position="208"/>
    </location>
</feature>
<keyword evidence="4 9" id="KW-0032">Aminotransferase</keyword>
<evidence type="ECO:0000256" key="7">
    <source>
        <dbReference type="ARBA" id="ARBA00023102"/>
    </source>
</evidence>
<dbReference type="InterPro" id="IPR005861">
    <property type="entry name" value="HisP_aminotrans"/>
</dbReference>
<comment type="pathway">
    <text evidence="2 9">Amino-acid biosynthesis; L-histidine biosynthesis; L-histidine from 5-phospho-alpha-D-ribose 1-diphosphate: step 7/9.</text>
</comment>
<dbReference type="InterPro" id="IPR004839">
    <property type="entry name" value="Aminotransferase_I/II_large"/>
</dbReference>
<dbReference type="PATRIC" id="fig|1359.32.peg.2092"/>
<organism evidence="11 12">
    <name type="scientific">Lactococcus lactis subsp. cremoris</name>
    <name type="common">Streptococcus cremoris</name>
    <dbReference type="NCBI Taxonomy" id="1359"/>
    <lineage>
        <taxon>Bacteria</taxon>
        <taxon>Bacillati</taxon>
        <taxon>Bacillota</taxon>
        <taxon>Bacilli</taxon>
        <taxon>Lactobacillales</taxon>
        <taxon>Streptococcaceae</taxon>
        <taxon>Lactococcus</taxon>
    </lineage>
</organism>
<dbReference type="AlphaFoldDB" id="A0A166KKW2"/>
<dbReference type="EC" id="2.6.1.9" evidence="9"/>
<evidence type="ECO:0000259" key="10">
    <source>
        <dbReference type="Pfam" id="PF00155"/>
    </source>
</evidence>
<dbReference type="PROSITE" id="PS00599">
    <property type="entry name" value="AA_TRANSFER_CLASS_2"/>
    <property type="match status" value="1"/>
</dbReference>
<comment type="catalytic activity">
    <reaction evidence="8 9">
        <text>L-histidinol phosphate + 2-oxoglutarate = 3-(imidazol-4-yl)-2-oxopropyl phosphate + L-glutamate</text>
        <dbReference type="Rhea" id="RHEA:23744"/>
        <dbReference type="ChEBI" id="CHEBI:16810"/>
        <dbReference type="ChEBI" id="CHEBI:29985"/>
        <dbReference type="ChEBI" id="CHEBI:57766"/>
        <dbReference type="ChEBI" id="CHEBI:57980"/>
        <dbReference type="EC" id="2.6.1.9"/>
    </reaction>
</comment>
<evidence type="ECO:0000313" key="11">
    <source>
        <dbReference type="EMBL" id="KZK08575.1"/>
    </source>
</evidence>
<comment type="cofactor">
    <cofactor evidence="1 9">
        <name>pyridoxal 5'-phosphate</name>
        <dbReference type="ChEBI" id="CHEBI:597326"/>
    </cofactor>
</comment>
<comment type="subunit">
    <text evidence="3 9">Homodimer.</text>
</comment>
<evidence type="ECO:0000256" key="3">
    <source>
        <dbReference type="ARBA" id="ARBA00011738"/>
    </source>
</evidence>
<dbReference type="InterPro" id="IPR015421">
    <property type="entry name" value="PyrdxlP-dep_Trfase_major"/>
</dbReference>
<evidence type="ECO:0000256" key="8">
    <source>
        <dbReference type="ARBA" id="ARBA00047481"/>
    </source>
</evidence>
<dbReference type="EMBL" id="LIYF01000001">
    <property type="protein sequence ID" value="KZK08575.1"/>
    <property type="molecule type" value="Genomic_DNA"/>
</dbReference>
<dbReference type="Pfam" id="PF00155">
    <property type="entry name" value="Aminotran_1_2"/>
    <property type="match status" value="1"/>
</dbReference>
<name>A0A166KKW2_LACLC</name>
<evidence type="ECO:0000256" key="6">
    <source>
        <dbReference type="ARBA" id="ARBA00022898"/>
    </source>
</evidence>
<sequence length="356" mass="40633">MSWQNNLRSVSPYIAGEQPELTDLIKLNTNENPYPPSLQVQKVIEDFKSDNLRLYPSTDAKFLRKTLAEYHHLNTDQVFIGNGSDEVLSLSFLTFFNGQRAILMPDISYSFYPIYCELYRIPYQQVPLADDFSLSVNSYFQENGGIVIANPNAPTALAIELQAIEEILQNNQDSIVLIDEAYIDFGGESCLPLLEKFDNLVVVQTFSKSRSLAGIRLGVAFGSAEAIAHLYDVKNSFNSYPIDSLAQKIGEASLNDETYFQKSVSKIITTRENFKNELIKLGFQVTDSKTNFVFVHHPKVDATTLFKALYEEKIIVRHWNQARISDWLRITIGTDREMNTVIQFLKEYLKNKEKSY</sequence>
<dbReference type="InterPro" id="IPR001917">
    <property type="entry name" value="Aminotrans_II_pyridoxalP_BS"/>
</dbReference>
<protein>
    <recommendedName>
        <fullName evidence="9">Histidinol-phosphate aminotransferase</fullName>
        <ecNumber evidence="9">2.6.1.9</ecNumber>
    </recommendedName>
    <alternativeName>
        <fullName evidence="9">Imidazole acetol-phosphate transaminase</fullName>
    </alternativeName>
</protein>
<evidence type="ECO:0000313" key="12">
    <source>
        <dbReference type="Proteomes" id="UP000076519"/>
    </source>
</evidence>
<reference evidence="11 12" key="1">
    <citation type="submission" date="2015-08" db="EMBL/GenBank/DDBJ databases">
        <title>Draft Genome Sequences of 11 Lactococcus lactis subspecies cremoris strains.</title>
        <authorList>
            <person name="Wels M."/>
            <person name="Backus L."/>
            <person name="Boekhorst J."/>
            <person name="Dijkstra A."/>
            <person name="Beerthuizen M."/>
            <person name="Siezen R."/>
            <person name="Bachmann H."/>
            <person name="Van Hijum S."/>
        </authorList>
    </citation>
    <scope>NUCLEOTIDE SEQUENCE [LARGE SCALE GENOMIC DNA]</scope>
    <source>
        <strain evidence="11 12">KW10</strain>
    </source>
</reference>
<dbReference type="HAMAP" id="MF_01023">
    <property type="entry name" value="HisC_aminotrans_2"/>
    <property type="match status" value="1"/>
</dbReference>
<dbReference type="RefSeq" id="WP_063280927.1">
    <property type="nucleotide sequence ID" value="NZ_LIYF01000001.1"/>
</dbReference>
<dbReference type="Proteomes" id="UP000076519">
    <property type="component" value="Unassembled WGS sequence"/>
</dbReference>
<evidence type="ECO:0000256" key="4">
    <source>
        <dbReference type="ARBA" id="ARBA00022576"/>
    </source>
</evidence>
<comment type="caution">
    <text evidence="11">The sequence shown here is derived from an EMBL/GenBank/DDBJ whole genome shotgun (WGS) entry which is preliminary data.</text>
</comment>
<dbReference type="GO" id="GO:0000105">
    <property type="term" value="P:L-histidine biosynthetic process"/>
    <property type="evidence" value="ECO:0007669"/>
    <property type="project" value="UniProtKB-UniRule"/>
</dbReference>
<gene>
    <name evidence="9" type="primary">hisC</name>
    <name evidence="11" type="ORF">AB996_0012</name>
</gene>
<keyword evidence="6 9" id="KW-0663">Pyridoxal phosphate</keyword>
<dbReference type="CDD" id="cd00609">
    <property type="entry name" value="AAT_like"/>
    <property type="match status" value="1"/>
</dbReference>
<dbReference type="PANTHER" id="PTHR43643">
    <property type="entry name" value="HISTIDINOL-PHOSPHATE AMINOTRANSFERASE 2"/>
    <property type="match status" value="1"/>
</dbReference>
<evidence type="ECO:0000256" key="2">
    <source>
        <dbReference type="ARBA" id="ARBA00005011"/>
    </source>
</evidence>
<dbReference type="SUPFAM" id="SSF53383">
    <property type="entry name" value="PLP-dependent transferases"/>
    <property type="match status" value="1"/>
</dbReference>
<proteinExistence type="inferred from homology"/>
<dbReference type="GO" id="GO:0030170">
    <property type="term" value="F:pyridoxal phosphate binding"/>
    <property type="evidence" value="ECO:0007669"/>
    <property type="project" value="InterPro"/>
</dbReference>
<evidence type="ECO:0000256" key="9">
    <source>
        <dbReference type="HAMAP-Rule" id="MF_01023"/>
    </source>
</evidence>
<dbReference type="Gene3D" id="3.40.640.10">
    <property type="entry name" value="Type I PLP-dependent aspartate aminotransferase-like (Major domain)"/>
    <property type="match status" value="1"/>
</dbReference>
<keyword evidence="5 9" id="KW-0808">Transferase</keyword>
<evidence type="ECO:0000256" key="5">
    <source>
        <dbReference type="ARBA" id="ARBA00022679"/>
    </source>
</evidence>